<organism evidence="1 2">
    <name type="scientific">Dyadobacter flavalbus</name>
    <dbReference type="NCBI Taxonomy" id="2579942"/>
    <lineage>
        <taxon>Bacteria</taxon>
        <taxon>Pseudomonadati</taxon>
        <taxon>Bacteroidota</taxon>
        <taxon>Cytophagia</taxon>
        <taxon>Cytophagales</taxon>
        <taxon>Spirosomataceae</taxon>
        <taxon>Dyadobacter</taxon>
    </lineage>
</organism>
<dbReference type="Gene3D" id="2.40.160.130">
    <property type="entry name" value="Capsule assembly protein Wzi"/>
    <property type="match status" value="1"/>
</dbReference>
<accession>A0A5M8R3D9</accession>
<dbReference type="Proteomes" id="UP000323994">
    <property type="component" value="Unassembled WGS sequence"/>
</dbReference>
<dbReference type="AlphaFoldDB" id="A0A5M8R3D9"/>
<sequence>MLCLASGSYAQDSTVFYKTSFALSGATDQTPFWVRANQNGNIPLEGNFAFANLGIYKRYDSNHSKLLQWSAGAEVAASYSTQTNLFFSDLYVTGKIGILEVLAGQKNGVTGLMDTTLTSGSLSVAGNARPFPRLQLAVPDYYPLHFTKDLVSFKLSYSDGFIGPSEINYGIASQIPRTYFHQKTFYLKFGNAASRLHVYTGFNHQAMWGGEAKITPLYNLAPLKAYWYTVTGKTFHFKKIGNHFGTVDIAGEWKGRNWSYFVYRQNIYETGSLFRIINYQDGLNGLRIRRNKPYDKQNRHFVFTGFLLEVLGTNNQINRSPFEDQSVYENGDYYNSYIYRRGWSYKGKEIGTPLIPESGTTKKNLPRNDSEFTNNNHLWAFHSGFTAIWLRTSLRFKGTYSRNNGSLLGKFDSTKQQISLILSAEKKLKILKECSIYSSISCDIGELYPNSYGLLIGFRKAGFLD</sequence>
<dbReference type="EMBL" id="VBSN01000027">
    <property type="protein sequence ID" value="KAA6440692.1"/>
    <property type="molecule type" value="Genomic_DNA"/>
</dbReference>
<dbReference type="InterPro" id="IPR038636">
    <property type="entry name" value="Wzi_sf"/>
</dbReference>
<name>A0A5M8R3D9_9BACT</name>
<gene>
    <name evidence="1" type="ORF">FEM33_08960</name>
</gene>
<reference evidence="1 2" key="1">
    <citation type="submission" date="2019-05" db="EMBL/GenBank/DDBJ databases">
        <authorList>
            <person name="Qu J.-H."/>
        </authorList>
    </citation>
    <scope>NUCLEOTIDE SEQUENCE [LARGE SCALE GENOMIC DNA]</scope>
    <source>
        <strain evidence="1 2">NS28</strain>
    </source>
</reference>
<evidence type="ECO:0000313" key="1">
    <source>
        <dbReference type="EMBL" id="KAA6440692.1"/>
    </source>
</evidence>
<protein>
    <submittedName>
        <fullName evidence="1">Capsule assembly Wzi family protein</fullName>
    </submittedName>
</protein>
<keyword evidence="2" id="KW-1185">Reference proteome</keyword>
<comment type="caution">
    <text evidence="1">The sequence shown here is derived from an EMBL/GenBank/DDBJ whole genome shotgun (WGS) entry which is preliminary data.</text>
</comment>
<dbReference type="OrthoDB" id="596512at2"/>
<evidence type="ECO:0000313" key="2">
    <source>
        <dbReference type="Proteomes" id="UP000323994"/>
    </source>
</evidence>
<proteinExistence type="predicted"/>